<dbReference type="OrthoDB" id="6247348at2"/>
<keyword evidence="3" id="KW-1003">Cell membrane</keyword>
<dbReference type="KEGG" id="cgh:CGC50_03105"/>
<dbReference type="PANTHER" id="PTHR23517">
    <property type="entry name" value="RESISTANCE PROTEIN MDTM, PUTATIVE-RELATED-RELATED"/>
    <property type="match status" value="1"/>
</dbReference>
<evidence type="ECO:0000256" key="1">
    <source>
        <dbReference type="ARBA" id="ARBA00004651"/>
    </source>
</evidence>
<dbReference type="InterPro" id="IPR011701">
    <property type="entry name" value="MFS"/>
</dbReference>
<organism evidence="9 10">
    <name type="scientific">Capnocytophaga gingivalis</name>
    <dbReference type="NCBI Taxonomy" id="1017"/>
    <lineage>
        <taxon>Bacteria</taxon>
        <taxon>Pseudomonadati</taxon>
        <taxon>Bacteroidota</taxon>
        <taxon>Flavobacteriia</taxon>
        <taxon>Flavobacteriales</taxon>
        <taxon>Flavobacteriaceae</taxon>
        <taxon>Capnocytophaga</taxon>
    </lineage>
</organism>
<dbReference type="Gene3D" id="1.20.1250.20">
    <property type="entry name" value="MFS general substrate transporter like domains"/>
    <property type="match status" value="1"/>
</dbReference>
<dbReference type="PANTHER" id="PTHR23517:SF2">
    <property type="entry name" value="MULTIDRUG RESISTANCE PROTEIN MDTH"/>
    <property type="match status" value="1"/>
</dbReference>
<feature type="transmembrane region" description="Helical" evidence="7">
    <location>
        <begin position="111"/>
        <end position="128"/>
    </location>
</feature>
<comment type="subcellular location">
    <subcellularLocation>
        <location evidence="1">Cell membrane</location>
        <topology evidence="1">Multi-pass membrane protein</topology>
    </subcellularLocation>
</comment>
<dbReference type="AlphaFoldDB" id="A0A250FMI1"/>
<reference evidence="10" key="1">
    <citation type="submission" date="2017-06" db="EMBL/GenBank/DDBJ databases">
        <title>Capnocytophaga spp. assemblies.</title>
        <authorList>
            <person name="Gulvik C.A."/>
        </authorList>
    </citation>
    <scope>NUCLEOTIDE SEQUENCE [LARGE SCALE GENOMIC DNA]</scope>
    <source>
        <strain evidence="10">H1496</strain>
    </source>
</reference>
<evidence type="ECO:0000256" key="7">
    <source>
        <dbReference type="SAM" id="Phobius"/>
    </source>
</evidence>
<feature type="transmembrane region" description="Helical" evidence="7">
    <location>
        <begin position="63"/>
        <end position="82"/>
    </location>
</feature>
<dbReference type="InterPro" id="IPR050171">
    <property type="entry name" value="MFS_Transporters"/>
</dbReference>
<protein>
    <submittedName>
        <fullName evidence="9">MFS transporter</fullName>
    </submittedName>
</protein>
<dbReference type="SUPFAM" id="SSF103473">
    <property type="entry name" value="MFS general substrate transporter"/>
    <property type="match status" value="1"/>
</dbReference>
<gene>
    <name evidence="9" type="ORF">CGC50_03105</name>
</gene>
<keyword evidence="2" id="KW-0813">Transport</keyword>
<feature type="transmembrane region" description="Helical" evidence="7">
    <location>
        <begin position="20"/>
        <end position="43"/>
    </location>
</feature>
<dbReference type="Pfam" id="PF07690">
    <property type="entry name" value="MFS_1"/>
    <property type="match status" value="1"/>
</dbReference>
<accession>A0A250FMI1</accession>
<evidence type="ECO:0000256" key="3">
    <source>
        <dbReference type="ARBA" id="ARBA00022475"/>
    </source>
</evidence>
<feature type="transmembrane region" description="Helical" evidence="7">
    <location>
        <begin position="290"/>
        <end position="311"/>
    </location>
</feature>
<dbReference type="GeneID" id="84807547"/>
<sequence>MQENKPSFSQTIKSFSPTFWVANFLQIMERGAWFGIFSLLGLYLVASTDEGGLGLSHIEKGNILANVTAIQFFLPLFFGVIADRIGYKISLIIAFVIIGVGYYLMGTVSSYWAVYLAFLFAAIGGSLFKPVASGIIARTTDEQTNTMGFGLFYLMANIGGFFGPSFSSYLRTTMGWRIIFLQGAIIIFINLLVVLFFYKEKKINREYNVPILQEIKGSFGNIIEALRDKKLSILLFLMVGYWMVYNQLFYTLPNFIEDWVDSAPESAWINKYIPFLGTTLTEKGQIKAEWYGNIDCVMIILFQVSISYMVMRIRQISALIRGTLIATLGVVLTFVFNNVWFTIIGTVIFAIGEMIAGPTLYAYVAQITPKGKEALYQGTLFLPVAVANYLTGFVTGDLYQKWSDKYSLLKVELLQRQLSLPEGLSKKQFFEQAEQQLHMSPAELTEFLWNTYQPNKLWFLVLAMGAFTIISVYIYNKMMIKTKER</sequence>
<dbReference type="InterPro" id="IPR020846">
    <property type="entry name" value="MFS_dom"/>
</dbReference>
<proteinExistence type="predicted"/>
<dbReference type="EMBL" id="CP022386">
    <property type="protein sequence ID" value="ATA86231.1"/>
    <property type="molecule type" value="Genomic_DNA"/>
</dbReference>
<feature type="domain" description="Major facilitator superfamily (MFS) profile" evidence="8">
    <location>
        <begin position="15"/>
        <end position="483"/>
    </location>
</feature>
<dbReference type="RefSeq" id="WP_095909638.1">
    <property type="nucleotide sequence ID" value="NZ_CP022386.1"/>
</dbReference>
<evidence type="ECO:0000259" key="8">
    <source>
        <dbReference type="PROSITE" id="PS50850"/>
    </source>
</evidence>
<feature type="transmembrane region" description="Helical" evidence="7">
    <location>
        <begin position="231"/>
        <end position="250"/>
    </location>
</feature>
<evidence type="ECO:0000256" key="6">
    <source>
        <dbReference type="ARBA" id="ARBA00023136"/>
    </source>
</evidence>
<dbReference type="PROSITE" id="PS50850">
    <property type="entry name" value="MFS"/>
    <property type="match status" value="1"/>
</dbReference>
<name>A0A250FMI1_9FLAO</name>
<keyword evidence="4 7" id="KW-0812">Transmembrane</keyword>
<feature type="transmembrane region" description="Helical" evidence="7">
    <location>
        <begin position="342"/>
        <end position="363"/>
    </location>
</feature>
<evidence type="ECO:0000313" key="9">
    <source>
        <dbReference type="EMBL" id="ATA86231.1"/>
    </source>
</evidence>
<dbReference type="InterPro" id="IPR036259">
    <property type="entry name" value="MFS_trans_sf"/>
</dbReference>
<feature type="transmembrane region" description="Helical" evidence="7">
    <location>
        <begin position="89"/>
        <end position="105"/>
    </location>
</feature>
<dbReference type="GO" id="GO:0022857">
    <property type="term" value="F:transmembrane transporter activity"/>
    <property type="evidence" value="ECO:0007669"/>
    <property type="project" value="InterPro"/>
</dbReference>
<evidence type="ECO:0000313" key="10">
    <source>
        <dbReference type="Proteomes" id="UP000217250"/>
    </source>
</evidence>
<feature type="transmembrane region" description="Helical" evidence="7">
    <location>
        <begin position="457"/>
        <end position="475"/>
    </location>
</feature>
<feature type="transmembrane region" description="Helical" evidence="7">
    <location>
        <begin position="149"/>
        <end position="170"/>
    </location>
</feature>
<feature type="transmembrane region" description="Helical" evidence="7">
    <location>
        <begin position="318"/>
        <end position="336"/>
    </location>
</feature>
<keyword evidence="6 7" id="KW-0472">Membrane</keyword>
<dbReference type="Proteomes" id="UP000217250">
    <property type="component" value="Chromosome"/>
</dbReference>
<feature type="transmembrane region" description="Helical" evidence="7">
    <location>
        <begin position="176"/>
        <end position="198"/>
    </location>
</feature>
<dbReference type="GO" id="GO:0005886">
    <property type="term" value="C:plasma membrane"/>
    <property type="evidence" value="ECO:0007669"/>
    <property type="project" value="UniProtKB-SubCell"/>
</dbReference>
<evidence type="ECO:0000256" key="4">
    <source>
        <dbReference type="ARBA" id="ARBA00022692"/>
    </source>
</evidence>
<evidence type="ECO:0000256" key="5">
    <source>
        <dbReference type="ARBA" id="ARBA00022989"/>
    </source>
</evidence>
<keyword evidence="5 7" id="KW-1133">Transmembrane helix</keyword>
<feature type="transmembrane region" description="Helical" evidence="7">
    <location>
        <begin position="375"/>
        <end position="394"/>
    </location>
</feature>
<evidence type="ECO:0000256" key="2">
    <source>
        <dbReference type="ARBA" id="ARBA00022448"/>
    </source>
</evidence>